<name>A0A037ZLY9_9RHOB</name>
<feature type="chain" id="PRO_5001564094" evidence="7">
    <location>
        <begin position="21"/>
        <end position="149"/>
    </location>
</feature>
<evidence type="ECO:0000256" key="5">
    <source>
        <dbReference type="ARBA" id="ARBA00023004"/>
    </source>
</evidence>
<sequence>MKFHFVAAAAVAAFTTPAFADGHAPTAGDAEAGEKAFRQCISCHVVVDDEGNTLAGKKAKTGPNLYNVAGRTLGTVEGFKYSKDMIAAGEAGLAWNEETFAAFTMDPTGYLREATDNSKARSKMTFKLRKEEDAANLYAFLFGLANPAE</sequence>
<keyword evidence="2 6" id="KW-0349">Heme</keyword>
<dbReference type="OrthoDB" id="9805828at2"/>
<evidence type="ECO:0000256" key="3">
    <source>
        <dbReference type="ARBA" id="ARBA00022723"/>
    </source>
</evidence>
<evidence type="ECO:0000256" key="1">
    <source>
        <dbReference type="ARBA" id="ARBA00022448"/>
    </source>
</evidence>
<gene>
    <name evidence="9" type="ORF">ACMU_01105</name>
</gene>
<proteinExistence type="predicted"/>
<dbReference type="AlphaFoldDB" id="A0A037ZLY9"/>
<dbReference type="PROSITE" id="PS51007">
    <property type="entry name" value="CYTC"/>
    <property type="match status" value="1"/>
</dbReference>
<dbReference type="SUPFAM" id="SSF46626">
    <property type="entry name" value="Cytochrome c"/>
    <property type="match status" value="1"/>
</dbReference>
<keyword evidence="4" id="KW-0249">Electron transport</keyword>
<keyword evidence="3 6" id="KW-0479">Metal-binding</keyword>
<dbReference type="RefSeq" id="WP_035255349.1">
    <property type="nucleotide sequence ID" value="NZ_JFKE01000001.1"/>
</dbReference>
<evidence type="ECO:0000313" key="9">
    <source>
        <dbReference type="EMBL" id="KAJ57119.1"/>
    </source>
</evidence>
<dbReference type="STRING" id="1454373.ACMU_01105"/>
<reference evidence="9 10" key="1">
    <citation type="submission" date="2014-03" db="EMBL/GenBank/DDBJ databases">
        <title>Draft Genome Sequence of Actibacterium mucosum KCTC 23349, a Marine Alphaproteobacterium with Complex Ionic Requirements Isolated from Mediterranean Seawater at Malvarrosa Beach, Valencia, Spain.</title>
        <authorList>
            <person name="Arahal D.R."/>
            <person name="Shao Z."/>
            <person name="Lai Q."/>
            <person name="Pujalte M.J."/>
        </authorList>
    </citation>
    <scope>NUCLEOTIDE SEQUENCE [LARGE SCALE GENOMIC DNA]</scope>
    <source>
        <strain evidence="9 10">KCTC 23349</strain>
    </source>
</reference>
<dbReference type="InterPro" id="IPR002327">
    <property type="entry name" value="Cyt_c_1A/1B"/>
</dbReference>
<dbReference type="Proteomes" id="UP000026249">
    <property type="component" value="Unassembled WGS sequence"/>
</dbReference>
<protein>
    <submittedName>
        <fullName evidence="9">Cytochrome C</fullName>
    </submittedName>
</protein>
<evidence type="ECO:0000256" key="2">
    <source>
        <dbReference type="ARBA" id="ARBA00022617"/>
    </source>
</evidence>
<dbReference type="InterPro" id="IPR009056">
    <property type="entry name" value="Cyt_c-like_dom"/>
</dbReference>
<feature type="signal peptide" evidence="7">
    <location>
        <begin position="1"/>
        <end position="20"/>
    </location>
</feature>
<keyword evidence="10" id="KW-1185">Reference proteome</keyword>
<dbReference type="PANTHER" id="PTHR11961">
    <property type="entry name" value="CYTOCHROME C"/>
    <property type="match status" value="1"/>
</dbReference>
<evidence type="ECO:0000313" key="10">
    <source>
        <dbReference type="Proteomes" id="UP000026249"/>
    </source>
</evidence>
<dbReference type="GO" id="GO:0020037">
    <property type="term" value="F:heme binding"/>
    <property type="evidence" value="ECO:0007669"/>
    <property type="project" value="InterPro"/>
</dbReference>
<feature type="domain" description="Cytochrome c" evidence="8">
    <location>
        <begin position="28"/>
        <end position="145"/>
    </location>
</feature>
<evidence type="ECO:0000256" key="7">
    <source>
        <dbReference type="SAM" id="SignalP"/>
    </source>
</evidence>
<comment type="caution">
    <text evidence="9">The sequence shown here is derived from an EMBL/GenBank/DDBJ whole genome shotgun (WGS) entry which is preliminary data.</text>
</comment>
<organism evidence="9 10">
    <name type="scientific">Actibacterium mucosum KCTC 23349</name>
    <dbReference type="NCBI Taxonomy" id="1454373"/>
    <lineage>
        <taxon>Bacteria</taxon>
        <taxon>Pseudomonadati</taxon>
        <taxon>Pseudomonadota</taxon>
        <taxon>Alphaproteobacteria</taxon>
        <taxon>Rhodobacterales</taxon>
        <taxon>Roseobacteraceae</taxon>
        <taxon>Actibacterium</taxon>
    </lineage>
</organism>
<dbReference type="Pfam" id="PF00034">
    <property type="entry name" value="Cytochrom_C"/>
    <property type="match status" value="1"/>
</dbReference>
<evidence type="ECO:0000256" key="6">
    <source>
        <dbReference type="PROSITE-ProRule" id="PRU00433"/>
    </source>
</evidence>
<accession>A0A037ZLY9</accession>
<keyword evidence="1" id="KW-0813">Transport</keyword>
<dbReference type="GO" id="GO:0009055">
    <property type="term" value="F:electron transfer activity"/>
    <property type="evidence" value="ECO:0007669"/>
    <property type="project" value="InterPro"/>
</dbReference>
<keyword evidence="7" id="KW-0732">Signal</keyword>
<dbReference type="Gene3D" id="1.10.760.10">
    <property type="entry name" value="Cytochrome c-like domain"/>
    <property type="match status" value="1"/>
</dbReference>
<dbReference type="GO" id="GO:0046872">
    <property type="term" value="F:metal ion binding"/>
    <property type="evidence" value="ECO:0007669"/>
    <property type="project" value="UniProtKB-KW"/>
</dbReference>
<dbReference type="EMBL" id="JFKE01000001">
    <property type="protein sequence ID" value="KAJ57119.1"/>
    <property type="molecule type" value="Genomic_DNA"/>
</dbReference>
<keyword evidence="5 6" id="KW-0408">Iron</keyword>
<evidence type="ECO:0000259" key="8">
    <source>
        <dbReference type="PROSITE" id="PS51007"/>
    </source>
</evidence>
<evidence type="ECO:0000256" key="4">
    <source>
        <dbReference type="ARBA" id="ARBA00022982"/>
    </source>
</evidence>
<dbReference type="InterPro" id="IPR036909">
    <property type="entry name" value="Cyt_c-like_dom_sf"/>
</dbReference>